<feature type="site" description="Reactive bond for trypsin" evidence="6">
    <location>
        <begin position="84"/>
        <end position="85"/>
    </location>
</feature>
<accession>Q9AVS1</accession>
<dbReference type="SMART" id="SM00269">
    <property type="entry name" value="BowB"/>
    <property type="match status" value="1"/>
</dbReference>
<evidence type="ECO:0000256" key="1">
    <source>
        <dbReference type="ARBA" id="ARBA00008506"/>
    </source>
</evidence>
<keyword evidence="8" id="KW-0732">Signal</keyword>
<dbReference type="Pfam" id="PF00228">
    <property type="entry name" value="Bowman-Birk_leg"/>
    <property type="match status" value="2"/>
</dbReference>
<evidence type="ECO:0000256" key="2">
    <source>
        <dbReference type="ARBA" id="ARBA00022690"/>
    </source>
</evidence>
<keyword evidence="4" id="KW-1015">Disulfide bond</keyword>
<dbReference type="PANTHER" id="PTHR33479:SF18">
    <property type="entry name" value="INHIBITOR, PUTATIVE-RELATED"/>
    <property type="match status" value="1"/>
</dbReference>
<reference evidence="10" key="1">
    <citation type="journal article" date="2002" name="Plant Mol. Biol.">
        <title>Three classes of proteinase inhibitor gene have distinct but overlapping patterns of expression in Pisum sativum plants.</title>
        <authorList>
            <person name="Domoney C."/>
            <person name="Welham T."/>
            <person name="Ellis N."/>
            <person name="Mozzanega P."/>
            <person name="Turner L."/>
        </authorList>
    </citation>
    <scope>NUCLEOTIDE SEQUENCE</scope>
    <source>
        <tissue evidence="10">Leaf</tissue>
    </source>
</reference>
<feature type="domain" description="Bowman-Birk serine protease inhibitors family" evidence="9">
    <location>
        <begin position="66"/>
        <end position="80"/>
    </location>
</feature>
<evidence type="ECO:0000313" key="10">
    <source>
        <dbReference type="EMBL" id="CAC24565.1"/>
    </source>
</evidence>
<dbReference type="CDD" id="cd00023">
    <property type="entry name" value="BBI"/>
    <property type="match status" value="1"/>
</dbReference>
<feature type="chain" id="PRO_5004323709" evidence="8">
    <location>
        <begin position="29"/>
        <end position="133"/>
    </location>
</feature>
<sequence length="133" mass="14823">MVLMNKKAMMKLALMLFLLGFTATVVDARFDSDSFIIQLLSKGDASNKACCDSCLCTKSIPPRCRCNDTGETCHSACKTCICTRSLPPQCRCIDITDFCYEKRNQPASKPTINHVMDLNLQQTIKGQWLTCTV</sequence>
<dbReference type="Gene3D" id="2.10.69.10">
    <property type="entry name" value="Cysteine Protease (Bromelain) Inhibitor, subunit H"/>
    <property type="match status" value="1"/>
</dbReference>
<comment type="function">
    <text evidence="5">Inhibitor of trypsin and of chymotrypsin. May function as a natural phytochemical defense against predators.</text>
</comment>
<name>Q9AVS1_PEA</name>
<evidence type="ECO:0000256" key="4">
    <source>
        <dbReference type="ARBA" id="ARBA00023157"/>
    </source>
</evidence>
<feature type="site" description="Reactive bond for trypsin" evidence="6">
    <location>
        <begin position="58"/>
        <end position="59"/>
    </location>
</feature>
<dbReference type="MEROPS" id="I12.018"/>
<comment type="similarity">
    <text evidence="1 7">Belongs to the Bowman-Birk serine protease inhibitor family.</text>
</comment>
<dbReference type="AlphaFoldDB" id="Q9AVS1"/>
<dbReference type="InterPro" id="IPR000877">
    <property type="entry name" value="Prot_inh_BBI"/>
</dbReference>
<evidence type="ECO:0000256" key="3">
    <source>
        <dbReference type="ARBA" id="ARBA00022900"/>
    </source>
</evidence>
<dbReference type="PROSITE" id="PS00281">
    <property type="entry name" value="BOWMAN_BIRK"/>
    <property type="match status" value="1"/>
</dbReference>
<dbReference type="GO" id="GO:0004867">
    <property type="term" value="F:serine-type endopeptidase inhibitor activity"/>
    <property type="evidence" value="ECO:0007669"/>
    <property type="project" value="UniProtKB-KW"/>
</dbReference>
<evidence type="ECO:0000256" key="5">
    <source>
        <dbReference type="ARBA" id="ARBA00057849"/>
    </source>
</evidence>
<keyword evidence="3 7" id="KW-0722">Serine protease inhibitor</keyword>
<feature type="signal peptide" evidence="8">
    <location>
        <begin position="1"/>
        <end position="28"/>
    </location>
</feature>
<dbReference type="SMR" id="Q9AVS1"/>
<keyword evidence="2 7" id="KW-0646">Protease inhibitor</keyword>
<dbReference type="SUPFAM" id="SSF57247">
    <property type="entry name" value="Bowman-Birk inhibitor, BBI"/>
    <property type="match status" value="1"/>
</dbReference>
<proteinExistence type="inferred from homology"/>
<evidence type="ECO:0000256" key="8">
    <source>
        <dbReference type="SAM" id="SignalP"/>
    </source>
</evidence>
<evidence type="ECO:0000256" key="7">
    <source>
        <dbReference type="RuleBase" id="RU003856"/>
    </source>
</evidence>
<evidence type="ECO:0000259" key="9">
    <source>
        <dbReference type="PROSITE" id="PS00281"/>
    </source>
</evidence>
<evidence type="ECO:0000256" key="6">
    <source>
        <dbReference type="PIRSR" id="PIRSR600877-50"/>
    </source>
</evidence>
<dbReference type="InterPro" id="IPR035995">
    <property type="entry name" value="Bowman-Birk_prot_inh"/>
</dbReference>
<gene>
    <name evidence="10" type="primary">ti6</name>
</gene>
<organism evidence="10">
    <name type="scientific">Pisum sativum</name>
    <name type="common">Garden pea</name>
    <name type="synonym">Lathyrus oleraceus</name>
    <dbReference type="NCBI Taxonomy" id="3888"/>
    <lineage>
        <taxon>Eukaryota</taxon>
        <taxon>Viridiplantae</taxon>
        <taxon>Streptophyta</taxon>
        <taxon>Embryophyta</taxon>
        <taxon>Tracheophyta</taxon>
        <taxon>Spermatophyta</taxon>
        <taxon>Magnoliopsida</taxon>
        <taxon>eudicotyledons</taxon>
        <taxon>Gunneridae</taxon>
        <taxon>Pentapetalae</taxon>
        <taxon>rosids</taxon>
        <taxon>fabids</taxon>
        <taxon>Fabales</taxon>
        <taxon>Fabaceae</taxon>
        <taxon>Papilionoideae</taxon>
        <taxon>50 kb inversion clade</taxon>
        <taxon>NPAAA clade</taxon>
        <taxon>Hologalegina</taxon>
        <taxon>IRL clade</taxon>
        <taxon>Fabeae</taxon>
        <taxon>Lathyrus</taxon>
    </lineage>
</organism>
<dbReference type="PANTHER" id="PTHR33479">
    <property type="entry name" value="BOWMAN-BIRK TYPE BRAN TRYPSIN INHIBITOR"/>
    <property type="match status" value="1"/>
</dbReference>
<dbReference type="GO" id="GO:0005576">
    <property type="term" value="C:extracellular region"/>
    <property type="evidence" value="ECO:0007669"/>
    <property type="project" value="InterPro"/>
</dbReference>
<dbReference type="EMBL" id="AJ296170">
    <property type="protein sequence ID" value="CAC24565.1"/>
    <property type="molecule type" value="Genomic_DNA"/>
</dbReference>
<dbReference type="FunFam" id="2.10.69.10:FF:000001">
    <property type="entry name" value="Bowman-Birk type proteinase inhibitor"/>
    <property type="match status" value="1"/>
</dbReference>
<protein>
    <submittedName>
        <fullName evidence="10">Putative trypsin inhibitor</fullName>
    </submittedName>
</protein>